<dbReference type="InterPro" id="IPR036101">
    <property type="entry name" value="CarD-like/TRCF_RID_sf"/>
</dbReference>
<keyword evidence="4" id="KW-0378">Hydrolase</keyword>
<dbReference type="Gene3D" id="3.40.50.300">
    <property type="entry name" value="P-loop containing nucleotide triphosphate hydrolases"/>
    <property type="match status" value="2"/>
</dbReference>
<dbReference type="Gene3D" id="3.30.2060.10">
    <property type="entry name" value="Penicillin-binding protein 1b domain"/>
    <property type="match status" value="1"/>
</dbReference>
<dbReference type="EMBL" id="CAFBLT010000001">
    <property type="protein sequence ID" value="CAB4865476.1"/>
    <property type="molecule type" value="Genomic_DNA"/>
</dbReference>
<dbReference type="InterPro" id="IPR001650">
    <property type="entry name" value="Helicase_C-like"/>
</dbReference>
<evidence type="ECO:0000256" key="7">
    <source>
        <dbReference type="ARBA" id="ARBA00023125"/>
    </source>
</evidence>
<dbReference type="InterPro" id="IPR004576">
    <property type="entry name" value="Mfd"/>
</dbReference>
<dbReference type="SUPFAM" id="SSF141259">
    <property type="entry name" value="CarD-like"/>
    <property type="match status" value="1"/>
</dbReference>
<dbReference type="Gene3D" id="3.90.1150.50">
    <property type="entry name" value="Transcription-repair-coupling factor, D7 domain"/>
    <property type="match status" value="1"/>
</dbReference>
<feature type="domain" description="Helicase C-terminal" evidence="10">
    <location>
        <begin position="808"/>
        <end position="958"/>
    </location>
</feature>
<keyword evidence="6" id="KW-0067">ATP-binding</keyword>
<dbReference type="Pfam" id="PF03461">
    <property type="entry name" value="TRCF"/>
    <property type="match status" value="1"/>
</dbReference>
<keyword evidence="7" id="KW-0238">DNA-binding</keyword>
<dbReference type="PROSITE" id="PS51194">
    <property type="entry name" value="HELICASE_CTER"/>
    <property type="match status" value="1"/>
</dbReference>
<dbReference type="InterPro" id="IPR027417">
    <property type="entry name" value="P-loop_NTPase"/>
</dbReference>
<reference evidence="12" key="1">
    <citation type="submission" date="2020-05" db="EMBL/GenBank/DDBJ databases">
        <authorList>
            <person name="Chiriac C."/>
            <person name="Salcher M."/>
            <person name="Ghai R."/>
            <person name="Kavagutti S V."/>
        </authorList>
    </citation>
    <scope>NUCLEOTIDE SEQUENCE</scope>
</reference>
<evidence type="ECO:0000256" key="1">
    <source>
        <dbReference type="ARBA" id="ARBA00022490"/>
    </source>
</evidence>
<evidence type="ECO:0000259" key="9">
    <source>
        <dbReference type="PROSITE" id="PS51192"/>
    </source>
</evidence>
<dbReference type="CDD" id="cd17991">
    <property type="entry name" value="DEXHc_TRCF"/>
    <property type="match status" value="1"/>
</dbReference>
<dbReference type="InterPro" id="IPR047112">
    <property type="entry name" value="RecG/Mfd"/>
</dbReference>
<dbReference type="InterPro" id="IPR014001">
    <property type="entry name" value="Helicase_ATP-bd"/>
</dbReference>
<evidence type="ECO:0000256" key="3">
    <source>
        <dbReference type="ARBA" id="ARBA00022763"/>
    </source>
</evidence>
<keyword evidence="3" id="KW-0227">DNA damage</keyword>
<dbReference type="SMART" id="SM00982">
    <property type="entry name" value="TRCF"/>
    <property type="match status" value="1"/>
</dbReference>
<dbReference type="GO" id="GO:0003684">
    <property type="term" value="F:damaged DNA binding"/>
    <property type="evidence" value="ECO:0007669"/>
    <property type="project" value="InterPro"/>
</dbReference>
<dbReference type="EMBL" id="CAFBPM010000005">
    <property type="protein sequence ID" value="CAB5017366.1"/>
    <property type="molecule type" value="Genomic_DNA"/>
</dbReference>
<dbReference type="InterPro" id="IPR011545">
    <property type="entry name" value="DEAD/DEAH_box_helicase_dom"/>
</dbReference>
<dbReference type="GO" id="GO:0016787">
    <property type="term" value="F:hydrolase activity"/>
    <property type="evidence" value="ECO:0007669"/>
    <property type="project" value="UniProtKB-KW"/>
</dbReference>
<keyword evidence="1" id="KW-0963">Cytoplasm</keyword>
<dbReference type="PROSITE" id="PS51192">
    <property type="entry name" value="HELICASE_ATP_BIND_1"/>
    <property type="match status" value="1"/>
</dbReference>
<dbReference type="InterPro" id="IPR005118">
    <property type="entry name" value="TRCF_C"/>
</dbReference>
<dbReference type="NCBIfam" id="TIGR00580">
    <property type="entry name" value="mfd"/>
    <property type="match status" value="1"/>
</dbReference>
<evidence type="ECO:0000313" key="11">
    <source>
        <dbReference type="EMBL" id="CAB4865476.1"/>
    </source>
</evidence>
<name>A0A6J7QK04_9ZZZZ</name>
<dbReference type="InterPro" id="IPR037235">
    <property type="entry name" value="TRCF-like_C_D7"/>
</dbReference>
<dbReference type="HAMAP" id="MF_00969">
    <property type="entry name" value="TRCF"/>
    <property type="match status" value="1"/>
</dbReference>
<dbReference type="SUPFAM" id="SSF143517">
    <property type="entry name" value="TRCF domain-like"/>
    <property type="match status" value="1"/>
</dbReference>
<dbReference type="SMART" id="SM00490">
    <property type="entry name" value="HELICc"/>
    <property type="match status" value="1"/>
</dbReference>
<dbReference type="AlphaFoldDB" id="A0A6J7QK04"/>
<keyword evidence="5" id="KW-0347">Helicase</keyword>
<evidence type="ECO:0000256" key="4">
    <source>
        <dbReference type="ARBA" id="ARBA00022801"/>
    </source>
</evidence>
<dbReference type="SUPFAM" id="SSF52540">
    <property type="entry name" value="P-loop containing nucleoside triphosphate hydrolases"/>
    <property type="match status" value="4"/>
</dbReference>
<evidence type="ECO:0000259" key="10">
    <source>
        <dbReference type="PROSITE" id="PS51194"/>
    </source>
</evidence>
<dbReference type="Pfam" id="PF00270">
    <property type="entry name" value="DEAD"/>
    <property type="match status" value="1"/>
</dbReference>
<dbReference type="GO" id="GO:0003678">
    <property type="term" value="F:DNA helicase activity"/>
    <property type="evidence" value="ECO:0007669"/>
    <property type="project" value="TreeGrafter"/>
</dbReference>
<organism evidence="12">
    <name type="scientific">freshwater metagenome</name>
    <dbReference type="NCBI Taxonomy" id="449393"/>
    <lineage>
        <taxon>unclassified sequences</taxon>
        <taxon>metagenomes</taxon>
        <taxon>ecological metagenomes</taxon>
    </lineage>
</organism>
<gene>
    <name evidence="11" type="ORF">UFOPK3427_00461</name>
    <name evidence="12" type="ORF">UFOPK4112_00692</name>
</gene>
<dbReference type="Pfam" id="PF00271">
    <property type="entry name" value="Helicase_C"/>
    <property type="match status" value="1"/>
</dbReference>
<dbReference type="PANTHER" id="PTHR47964">
    <property type="entry name" value="ATP-DEPENDENT DNA HELICASE HOMOLOG RECG, CHLOROPLASTIC"/>
    <property type="match status" value="1"/>
</dbReference>
<dbReference type="SMART" id="SM01058">
    <property type="entry name" value="CarD_TRCF"/>
    <property type="match status" value="1"/>
</dbReference>
<dbReference type="Gene3D" id="2.40.10.170">
    <property type="match status" value="1"/>
</dbReference>
<evidence type="ECO:0000256" key="5">
    <source>
        <dbReference type="ARBA" id="ARBA00022806"/>
    </source>
</evidence>
<proteinExistence type="inferred from homology"/>
<evidence type="ECO:0000313" key="12">
    <source>
        <dbReference type="EMBL" id="CAB5017366.1"/>
    </source>
</evidence>
<dbReference type="GO" id="GO:0005524">
    <property type="term" value="F:ATP binding"/>
    <property type="evidence" value="ECO:0007669"/>
    <property type="project" value="UniProtKB-KW"/>
</dbReference>
<keyword evidence="2" id="KW-0547">Nucleotide-binding</keyword>
<dbReference type="Pfam" id="PF02559">
    <property type="entry name" value="CarD_TRCF_RID"/>
    <property type="match status" value="1"/>
</dbReference>
<dbReference type="InterPro" id="IPR041471">
    <property type="entry name" value="UvrB_inter"/>
</dbReference>
<accession>A0A6J7QK04</accession>
<feature type="domain" description="Helicase ATP-binding" evidence="9">
    <location>
        <begin position="622"/>
        <end position="783"/>
    </location>
</feature>
<dbReference type="GO" id="GO:0006281">
    <property type="term" value="P:DNA repair"/>
    <property type="evidence" value="ECO:0007669"/>
    <property type="project" value="UniProtKB-KW"/>
</dbReference>
<evidence type="ECO:0000256" key="6">
    <source>
        <dbReference type="ARBA" id="ARBA00022840"/>
    </source>
</evidence>
<protein>
    <submittedName>
        <fullName evidence="12">Unannotated protein</fullName>
    </submittedName>
</protein>
<dbReference type="InterPro" id="IPR003711">
    <property type="entry name" value="CarD-like/TRCF_RID"/>
</dbReference>
<dbReference type="Gene3D" id="3.40.50.11180">
    <property type="match status" value="1"/>
</dbReference>
<keyword evidence="8" id="KW-0234">DNA repair</keyword>
<dbReference type="Pfam" id="PF17757">
    <property type="entry name" value="UvrB_inter"/>
    <property type="match status" value="1"/>
</dbReference>
<dbReference type="SMART" id="SM00487">
    <property type="entry name" value="DEXDc"/>
    <property type="match status" value="1"/>
</dbReference>
<evidence type="ECO:0000256" key="8">
    <source>
        <dbReference type="ARBA" id="ARBA00023204"/>
    </source>
</evidence>
<evidence type="ECO:0000256" key="2">
    <source>
        <dbReference type="ARBA" id="ARBA00022741"/>
    </source>
</evidence>
<dbReference type="PANTHER" id="PTHR47964:SF1">
    <property type="entry name" value="ATP-DEPENDENT DNA HELICASE HOMOLOG RECG, CHLOROPLASTIC"/>
    <property type="match status" value="1"/>
</dbReference>
<sequence length="1157" mass="126097">MANNEPLLGLQHRLIKSEALRRVIGVGGATLAVAPRAQAFAIAGLHEVGGGPLVVVAATQRDATTLRDDLACFLGSPPLSVPGLDAGPVALLPSWDTLPLERVSPETSVMGQRLALRWRLASPNPPAIVVASVRALLQRLTPHVVDPVVLRLGMQQDLEELVSSLVAQGYRRESQVEHRGELTVRGGIVDIFGSTASAPVRVDLFGDEIDRLTTFDASDQRARDAVDEAWFFGCREFLLNDQDREQARRLSAEKPWASSAMSRLAEGAMFDGMEGWLGMVVPGVHLLSDALPDKSSIVIVDPRRTRDRALELLEEEAALVNSLVSTWSEGDESPEVEAMGLHADFDRLFAQSVAPVISLPTTPSSEGEPQLGSAGFPPMTGDAARLVEHMTHWLEQKFTVVALGVGERSANRLSDVLSEEGIAAPIVEHVDDKPGISIGVSSLSQGFVLPEFRLAILSEPDITGRRVPHRPARSQQQVTDGFFDDLGIGSFVVHRQHGVARFSGVTSRSIGGTTRDYMVLEFRGDDRLYLPVDQIETVTPYSGGESPALSRMGGSDWQRTRSKAKAAASEIAEELVALYQARLTAEGFQFSADTPWQEEMEAAFPYTPTPDQRKAIEDIKADMETPRPMDRLVCADVGFGKTEIAVRAAFKAVQDGKQVALLVPTTLLASQHHQTLIERFGGYPLKVALLSRFLTDAQVKGVRHGLSDGSVDVVVGTHRLLSEDIEFKDLGLLIVDEEQRFGVSHKEAVKRMSSGIDVLTLSANPIPRTLEMALTGIRDLSMVTTPPTDRRPILTHVGERDERAITEAIRRELLREGQVFYVHNRVSDIEDAARRVRRLVPEARVAVAHGQMDEGTLERVVLDFSQRNADVLVCTTIVESGIDMPSVNTLVVGRADLLGLGQLHQLRGRVGRSGQRAYAYLFYPEDKVLSEQAYERLRTIGEHTDLGSGFKIAMRDLEIRGSGNLLGRDQSGHVAAVGYDLYVQLVAEAVAEARGVVPEEVALISIDVPGDAHLPASYVAKEDARLEAYRRLASTTTDEEVRDVGDEWIDRYGPLPKEAEGLIDLALLRTTCLEVGISEISVLPARTGGRSVPLAKISPLHLTASAQVRILRLFGDRAYDEANATLRVDLSQKISAPVELRTLILDLLPTAKQAAKG</sequence>